<gene>
    <name evidence="3" type="ORF">MPSYJ_26280</name>
</gene>
<dbReference type="KEGG" id="mpsc:MPSYJ_26280"/>
<dbReference type="InterPro" id="IPR029058">
    <property type="entry name" value="AB_hydrolase_fold"/>
</dbReference>
<feature type="domain" description="AB hydrolase-1" evidence="2">
    <location>
        <begin position="31"/>
        <end position="277"/>
    </location>
</feature>
<dbReference type="SUPFAM" id="SSF53474">
    <property type="entry name" value="alpha/beta-Hydrolases"/>
    <property type="match status" value="1"/>
</dbReference>
<dbReference type="PANTHER" id="PTHR43329">
    <property type="entry name" value="EPOXIDE HYDROLASE"/>
    <property type="match status" value="1"/>
</dbReference>
<dbReference type="Proteomes" id="UP000466514">
    <property type="component" value="Chromosome"/>
</dbReference>
<dbReference type="InterPro" id="IPR000073">
    <property type="entry name" value="AB_hydrolase_1"/>
</dbReference>
<dbReference type="EMBL" id="AP022574">
    <property type="protein sequence ID" value="BBX69167.1"/>
    <property type="molecule type" value="Genomic_DNA"/>
</dbReference>
<dbReference type="RefSeq" id="WP_197746874.1">
    <property type="nucleotide sequence ID" value="NZ_AP022574.1"/>
</dbReference>
<reference evidence="3 4" key="1">
    <citation type="journal article" date="2019" name="Emerg. Microbes Infect.">
        <title>Comprehensive subspecies identification of 175 nontuberculous mycobacteria species based on 7547 genomic profiles.</title>
        <authorList>
            <person name="Matsumoto Y."/>
            <person name="Kinjo T."/>
            <person name="Motooka D."/>
            <person name="Nabeya D."/>
            <person name="Jung N."/>
            <person name="Uechi K."/>
            <person name="Horii T."/>
            <person name="Iida T."/>
            <person name="Fujita J."/>
            <person name="Nakamura S."/>
        </authorList>
    </citation>
    <scope>NUCLEOTIDE SEQUENCE [LARGE SCALE GENOMIC DNA]</scope>
    <source>
        <strain evidence="3 4">JCM 13323</strain>
    </source>
</reference>
<dbReference type="Gene3D" id="3.40.50.1820">
    <property type="entry name" value="alpha/beta hydrolase"/>
    <property type="match status" value="1"/>
</dbReference>
<dbReference type="PRINTS" id="PR00111">
    <property type="entry name" value="ABHYDROLASE"/>
</dbReference>
<name>A0A7I7MBF4_9MYCO</name>
<proteinExistence type="predicted"/>
<evidence type="ECO:0000259" key="2">
    <source>
        <dbReference type="Pfam" id="PF00561"/>
    </source>
</evidence>
<sequence>MTSEQTPEGLTRDKVDVGGLGIDYVTGGSGPTLVLLHGYPQTWYEWRHVLPALAEHYTVVAPSLRGAGRSDAPPAGYDKKTMAADIHGLLVALGLDSRVRMVGHDIGTMVAYAYAVAHPDEVTKLVLSEAPIPDPAIYSFPSLTPDGPGAWHFGFFNLANGFADELIAGNEKLWVTKFIDALEMIKGSVTDEDISIYAEYLSDPAHLRANLAWFRSLPQDMADNTEFGKTKLAMPVLAIGAEGSLADFVGIQVKNYASDVTPAVIAGAGHWIYEERPDEMTQVLLTFLHTDDG</sequence>
<accession>A0A7I7MBF4</accession>
<keyword evidence="4" id="KW-1185">Reference proteome</keyword>
<dbReference type="PRINTS" id="PR00412">
    <property type="entry name" value="EPOXHYDRLASE"/>
</dbReference>
<dbReference type="InterPro" id="IPR000639">
    <property type="entry name" value="Epox_hydrolase-like"/>
</dbReference>
<organism evidence="3 4">
    <name type="scientific">Mycolicibacterium psychrotolerans</name>
    <dbReference type="NCBI Taxonomy" id="216929"/>
    <lineage>
        <taxon>Bacteria</taxon>
        <taxon>Bacillati</taxon>
        <taxon>Actinomycetota</taxon>
        <taxon>Actinomycetes</taxon>
        <taxon>Mycobacteriales</taxon>
        <taxon>Mycobacteriaceae</taxon>
        <taxon>Mycolicibacterium</taxon>
    </lineage>
</organism>
<evidence type="ECO:0000256" key="1">
    <source>
        <dbReference type="ARBA" id="ARBA00022801"/>
    </source>
</evidence>
<evidence type="ECO:0000313" key="3">
    <source>
        <dbReference type="EMBL" id="BBX69167.1"/>
    </source>
</evidence>
<keyword evidence="1" id="KW-0378">Hydrolase</keyword>
<evidence type="ECO:0000313" key="4">
    <source>
        <dbReference type="Proteomes" id="UP000466514"/>
    </source>
</evidence>
<dbReference type="Pfam" id="PF00561">
    <property type="entry name" value="Abhydrolase_1"/>
    <property type="match status" value="1"/>
</dbReference>
<dbReference type="GO" id="GO:0016787">
    <property type="term" value="F:hydrolase activity"/>
    <property type="evidence" value="ECO:0007669"/>
    <property type="project" value="UniProtKB-KW"/>
</dbReference>
<dbReference type="AlphaFoldDB" id="A0A7I7MBF4"/>
<protein>
    <submittedName>
        <fullName evidence="3">Dehalogenase</fullName>
    </submittedName>
</protein>